<dbReference type="Gene3D" id="1.10.3720.10">
    <property type="entry name" value="MetI-like"/>
    <property type="match status" value="1"/>
</dbReference>
<evidence type="ECO:0000256" key="7">
    <source>
        <dbReference type="RuleBase" id="RU363032"/>
    </source>
</evidence>
<evidence type="ECO:0000256" key="2">
    <source>
        <dbReference type="ARBA" id="ARBA00022448"/>
    </source>
</evidence>
<keyword evidence="4 7" id="KW-0812">Transmembrane</keyword>
<keyword evidence="2 7" id="KW-0813">Transport</keyword>
<dbReference type="AlphaFoldDB" id="A0A1M4T9X0"/>
<accession>A0A1M4T9X0</accession>
<dbReference type="STRING" id="1121391.SAMN02745206_00235"/>
<proteinExistence type="inferred from homology"/>
<dbReference type="PANTHER" id="PTHR30151">
    <property type="entry name" value="ALKANE SULFONATE ABC TRANSPORTER-RELATED, MEMBRANE SUBUNIT"/>
    <property type="match status" value="1"/>
</dbReference>
<dbReference type="GO" id="GO:0005886">
    <property type="term" value="C:plasma membrane"/>
    <property type="evidence" value="ECO:0007669"/>
    <property type="project" value="UniProtKB-SubCell"/>
</dbReference>
<dbReference type="SUPFAM" id="SSF161098">
    <property type="entry name" value="MetI-like"/>
    <property type="match status" value="1"/>
</dbReference>
<keyword evidence="6 7" id="KW-0472">Membrane</keyword>
<reference evidence="10" key="1">
    <citation type="submission" date="2016-11" db="EMBL/GenBank/DDBJ databases">
        <authorList>
            <person name="Varghese N."/>
            <person name="Submissions S."/>
        </authorList>
    </citation>
    <scope>NUCLEOTIDE SEQUENCE [LARGE SCALE GENOMIC DNA]</scope>
    <source>
        <strain evidence="10">DSM 9756</strain>
    </source>
</reference>
<feature type="transmembrane region" description="Helical" evidence="7">
    <location>
        <begin position="125"/>
        <end position="145"/>
    </location>
</feature>
<protein>
    <submittedName>
        <fullName evidence="9">NitT/TauT family transport system permease protein</fullName>
    </submittedName>
</protein>
<evidence type="ECO:0000259" key="8">
    <source>
        <dbReference type="PROSITE" id="PS50928"/>
    </source>
</evidence>
<dbReference type="PROSITE" id="PS50928">
    <property type="entry name" value="ABC_TM1"/>
    <property type="match status" value="1"/>
</dbReference>
<sequence>MAVVSEHRCESKTRKWSDHDVFQPKRPIPRNLYLTFSLTGFFILLTAWVTVTAAHWIDPMFLPSPWSILQEGWRMAAGGELWEHTVASVTTILMGFALAAVVAVPLGILMGSFKFVEALVEPLGNFIRYLPVSAMIPLLILWLGIGRMEKVAVIFIGTFFQLIFLIADVSANIPRDLLESAYTLGARKRDVVWRVLIPAAMPGIFDNLRMTLGWAWTYLIVAELVSAQRGLGYMILQSMRGLNTEAIFVGLGVIGFLGLVTDQSFKLLTRVLLPWSEKAGY</sequence>
<dbReference type="Pfam" id="PF00528">
    <property type="entry name" value="BPD_transp_1"/>
    <property type="match status" value="1"/>
</dbReference>
<name>A0A1M4T9X0_9BACT</name>
<comment type="subcellular location">
    <subcellularLocation>
        <location evidence="1 7">Cell membrane</location>
        <topology evidence="1 7">Multi-pass membrane protein</topology>
    </subcellularLocation>
</comment>
<dbReference type="InterPro" id="IPR000515">
    <property type="entry name" value="MetI-like"/>
</dbReference>
<dbReference type="GO" id="GO:0042918">
    <property type="term" value="P:alkanesulfonate transmembrane transport"/>
    <property type="evidence" value="ECO:0007669"/>
    <property type="project" value="UniProtKB-ARBA"/>
</dbReference>
<keyword evidence="3" id="KW-1003">Cell membrane</keyword>
<dbReference type="Proteomes" id="UP000184076">
    <property type="component" value="Unassembled WGS sequence"/>
</dbReference>
<evidence type="ECO:0000256" key="5">
    <source>
        <dbReference type="ARBA" id="ARBA00022989"/>
    </source>
</evidence>
<dbReference type="InterPro" id="IPR035906">
    <property type="entry name" value="MetI-like_sf"/>
</dbReference>
<evidence type="ECO:0000256" key="4">
    <source>
        <dbReference type="ARBA" id="ARBA00022692"/>
    </source>
</evidence>
<evidence type="ECO:0000256" key="6">
    <source>
        <dbReference type="ARBA" id="ARBA00023136"/>
    </source>
</evidence>
<feature type="domain" description="ABC transmembrane type-1" evidence="8">
    <location>
        <begin position="85"/>
        <end position="269"/>
    </location>
</feature>
<comment type="similarity">
    <text evidence="7">Belongs to the binding-protein-dependent transport system permease family.</text>
</comment>
<evidence type="ECO:0000313" key="10">
    <source>
        <dbReference type="Proteomes" id="UP000184076"/>
    </source>
</evidence>
<dbReference type="PANTHER" id="PTHR30151:SF0">
    <property type="entry name" value="ABC TRANSPORTER PERMEASE PROTEIN MJ0413-RELATED"/>
    <property type="match status" value="1"/>
</dbReference>
<evidence type="ECO:0000313" key="9">
    <source>
        <dbReference type="EMBL" id="SHE41309.1"/>
    </source>
</evidence>
<gene>
    <name evidence="9" type="ORF">SAMN02745206_00235</name>
</gene>
<evidence type="ECO:0000256" key="3">
    <source>
        <dbReference type="ARBA" id="ARBA00022475"/>
    </source>
</evidence>
<dbReference type="FunFam" id="1.10.3720.10:FF:000003">
    <property type="entry name" value="Aliphatic sulfonate ABC transporter permease"/>
    <property type="match status" value="1"/>
</dbReference>
<organism evidence="9 10">
    <name type="scientific">Desulfacinum infernum DSM 9756</name>
    <dbReference type="NCBI Taxonomy" id="1121391"/>
    <lineage>
        <taxon>Bacteria</taxon>
        <taxon>Pseudomonadati</taxon>
        <taxon>Thermodesulfobacteriota</taxon>
        <taxon>Syntrophobacteria</taxon>
        <taxon>Syntrophobacterales</taxon>
        <taxon>Syntrophobacteraceae</taxon>
        <taxon>Desulfacinum</taxon>
    </lineage>
</organism>
<keyword evidence="5 7" id="KW-1133">Transmembrane helix</keyword>
<dbReference type="CDD" id="cd06261">
    <property type="entry name" value="TM_PBP2"/>
    <property type="match status" value="1"/>
</dbReference>
<keyword evidence="10" id="KW-1185">Reference proteome</keyword>
<dbReference type="RefSeq" id="WP_218588346.1">
    <property type="nucleotide sequence ID" value="NZ_FQVB01000004.1"/>
</dbReference>
<feature type="transmembrane region" description="Helical" evidence="7">
    <location>
        <begin position="246"/>
        <end position="265"/>
    </location>
</feature>
<feature type="transmembrane region" description="Helical" evidence="7">
    <location>
        <begin position="32"/>
        <end position="57"/>
    </location>
</feature>
<evidence type="ECO:0000256" key="1">
    <source>
        <dbReference type="ARBA" id="ARBA00004651"/>
    </source>
</evidence>
<feature type="transmembrane region" description="Helical" evidence="7">
    <location>
        <begin position="151"/>
        <end position="171"/>
    </location>
</feature>
<dbReference type="EMBL" id="FQVB01000004">
    <property type="protein sequence ID" value="SHE41309.1"/>
    <property type="molecule type" value="Genomic_DNA"/>
</dbReference>
<feature type="transmembrane region" description="Helical" evidence="7">
    <location>
        <begin position="92"/>
        <end position="113"/>
    </location>
</feature>